<dbReference type="SUPFAM" id="SSF81343">
    <property type="entry name" value="Fumarate reductase respiratory complex transmembrane subunits"/>
    <property type="match status" value="1"/>
</dbReference>
<sequence>MINKLSYALSRKSGHIHWLLQRLTSIILVLLISSWLFSFIFDLGHGSSLLFYSFLITMLHLYLGFYEVIKDYIHNPNTYSFCIGLYNIFFISSLQYLILAYVEYNAIS</sequence>
<keyword evidence="1" id="KW-0812">Transmembrane</keyword>
<dbReference type="EMBL" id="LC369600">
    <property type="protein sequence ID" value="BBD14145.1"/>
    <property type="molecule type" value="Genomic_DNA"/>
</dbReference>
<accession>A0A348AYS7</accession>
<feature type="transmembrane region" description="Helical" evidence="1">
    <location>
        <begin position="20"/>
        <end position="43"/>
    </location>
</feature>
<organism evidence="2">
    <name type="scientific">Ophirina amphinema</name>
    <dbReference type="NCBI Taxonomy" id="2108040"/>
    <lineage>
        <taxon>Eukaryota</taxon>
        <taxon>Discoba</taxon>
        <taxon>Jakobida</taxon>
        <taxon>Ophirinina</taxon>
        <taxon>Ophirinidae</taxon>
        <taxon>Ophirina</taxon>
    </lineage>
</organism>
<geneLocation type="mitochondrion" evidence="2"/>
<proteinExistence type="predicted"/>
<reference evidence="2" key="1">
    <citation type="journal article" date="2018" name="Sci. Rep.">
        <title>Ophirina amphinema n. gen., n. sp., a New Deeply Branching Discobid with Phylogenetic Affinity to Jakobids.</title>
        <authorList>
            <person name="Yabuki A."/>
            <person name="Gyaltshen Y."/>
            <person name="Heiss A.A."/>
            <person name="Fujikura K."/>
            <person name="Kim E."/>
        </authorList>
    </citation>
    <scope>NUCLEOTIDE SEQUENCE</scope>
    <source>
        <strain evidence="2">JB</strain>
    </source>
</reference>
<dbReference type="InterPro" id="IPR034804">
    <property type="entry name" value="SQR/QFR_C/D"/>
</dbReference>
<dbReference type="Gene3D" id="1.20.1300.10">
    <property type="entry name" value="Fumarate reductase/succinate dehydrogenase, transmembrane subunit"/>
    <property type="match status" value="1"/>
</dbReference>
<keyword evidence="1" id="KW-1133">Transmembrane helix</keyword>
<name>A0A348AYS7_9EUKA</name>
<dbReference type="AlphaFoldDB" id="A0A348AYS7"/>
<feature type="transmembrane region" description="Helical" evidence="1">
    <location>
        <begin position="81"/>
        <end position="102"/>
    </location>
</feature>
<keyword evidence="2" id="KW-0496">Mitochondrion</keyword>
<evidence type="ECO:0000256" key="1">
    <source>
        <dbReference type="SAM" id="Phobius"/>
    </source>
</evidence>
<keyword evidence="1" id="KW-0472">Membrane</keyword>
<evidence type="ECO:0000313" key="2">
    <source>
        <dbReference type="EMBL" id="BBD14145.1"/>
    </source>
</evidence>
<feature type="transmembrane region" description="Helical" evidence="1">
    <location>
        <begin position="49"/>
        <end position="69"/>
    </location>
</feature>
<protein>
    <submittedName>
        <fullName evidence="2">Succinate dehydrogenase subunit 4</fullName>
    </submittedName>
</protein>
<gene>
    <name evidence="2" type="primary">sdh4</name>
</gene>
<dbReference type="GO" id="GO:0016020">
    <property type="term" value="C:membrane"/>
    <property type="evidence" value="ECO:0007669"/>
    <property type="project" value="InterPro"/>
</dbReference>